<dbReference type="AlphaFoldDB" id="A0A4S8LWW8"/>
<dbReference type="OrthoDB" id="2739948at2759"/>
<keyword evidence="4" id="KW-1185">Reference proteome</keyword>
<dbReference type="Proteomes" id="UP000297245">
    <property type="component" value="Unassembled WGS sequence"/>
</dbReference>
<evidence type="ECO:0000313" key="3">
    <source>
        <dbReference type="EMBL" id="THU94144.1"/>
    </source>
</evidence>
<protein>
    <recommendedName>
        <fullName evidence="2">Fungal-type protein kinase domain-containing protein</fullName>
    </recommendedName>
</protein>
<dbReference type="EMBL" id="ML179231">
    <property type="protein sequence ID" value="THU94144.1"/>
    <property type="molecule type" value="Genomic_DNA"/>
</dbReference>
<accession>A0A4S8LWW8</accession>
<dbReference type="SUPFAM" id="SSF56112">
    <property type="entry name" value="Protein kinase-like (PK-like)"/>
    <property type="match status" value="1"/>
</dbReference>
<feature type="region of interest" description="Disordered" evidence="1">
    <location>
        <begin position="257"/>
        <end position="279"/>
    </location>
</feature>
<evidence type="ECO:0000256" key="1">
    <source>
        <dbReference type="SAM" id="MobiDB-lite"/>
    </source>
</evidence>
<reference evidence="3 4" key="1">
    <citation type="journal article" date="2019" name="Nat. Ecol. Evol.">
        <title>Megaphylogeny resolves global patterns of mushroom evolution.</title>
        <authorList>
            <person name="Varga T."/>
            <person name="Krizsan K."/>
            <person name="Foldi C."/>
            <person name="Dima B."/>
            <person name="Sanchez-Garcia M."/>
            <person name="Sanchez-Ramirez S."/>
            <person name="Szollosi G.J."/>
            <person name="Szarkandi J.G."/>
            <person name="Papp V."/>
            <person name="Albert L."/>
            <person name="Andreopoulos W."/>
            <person name="Angelini C."/>
            <person name="Antonin V."/>
            <person name="Barry K.W."/>
            <person name="Bougher N.L."/>
            <person name="Buchanan P."/>
            <person name="Buyck B."/>
            <person name="Bense V."/>
            <person name="Catcheside P."/>
            <person name="Chovatia M."/>
            <person name="Cooper J."/>
            <person name="Damon W."/>
            <person name="Desjardin D."/>
            <person name="Finy P."/>
            <person name="Geml J."/>
            <person name="Haridas S."/>
            <person name="Hughes K."/>
            <person name="Justo A."/>
            <person name="Karasinski D."/>
            <person name="Kautmanova I."/>
            <person name="Kiss B."/>
            <person name="Kocsube S."/>
            <person name="Kotiranta H."/>
            <person name="LaButti K.M."/>
            <person name="Lechner B.E."/>
            <person name="Liimatainen K."/>
            <person name="Lipzen A."/>
            <person name="Lukacs Z."/>
            <person name="Mihaltcheva S."/>
            <person name="Morgado L.N."/>
            <person name="Niskanen T."/>
            <person name="Noordeloos M.E."/>
            <person name="Ohm R.A."/>
            <person name="Ortiz-Santana B."/>
            <person name="Ovrebo C."/>
            <person name="Racz N."/>
            <person name="Riley R."/>
            <person name="Savchenko A."/>
            <person name="Shiryaev A."/>
            <person name="Soop K."/>
            <person name="Spirin V."/>
            <person name="Szebenyi C."/>
            <person name="Tomsovsky M."/>
            <person name="Tulloss R.E."/>
            <person name="Uehling J."/>
            <person name="Grigoriev I.V."/>
            <person name="Vagvolgyi C."/>
            <person name="Papp T."/>
            <person name="Martin F.M."/>
            <person name="Miettinen O."/>
            <person name="Hibbett D.S."/>
            <person name="Nagy L.G."/>
        </authorList>
    </citation>
    <scope>NUCLEOTIDE SEQUENCE [LARGE SCALE GENOMIC DNA]</scope>
    <source>
        <strain evidence="3 4">CBS 962.96</strain>
    </source>
</reference>
<sequence length="300" mass="34525">MGEQSQNTLYFTRQFIRVLRDALIAHTDAYNKAGILHREVGAANILVTGDSGLLIDWALSESEVRRRERKGTWQFMSSELILFGFPSCYSLQDDLESFFHALSWTSLKHAKPETVHGTTCLFPEYDHVFPFSSSDRALGGEEKQIKMENRALRSCGFVDSAFIALLFDFEDTCAARYELNPDLQIIEEMRQLYAPLPLEKQEKVFARIPEYRTYTNRKRLESGQWFIDRCNEAMKSDDWPPPQARVENTCDRKNPATISISSTSSVDDQDSECPSETSYSRLGDSVEIRVAYQRWQLKLI</sequence>
<gene>
    <name evidence="3" type="ORF">K435DRAFT_860885</name>
</gene>
<evidence type="ECO:0000259" key="2">
    <source>
        <dbReference type="Pfam" id="PF17667"/>
    </source>
</evidence>
<dbReference type="Gene3D" id="1.10.510.10">
    <property type="entry name" value="Transferase(Phosphotransferase) domain 1"/>
    <property type="match status" value="1"/>
</dbReference>
<evidence type="ECO:0000313" key="4">
    <source>
        <dbReference type="Proteomes" id="UP000297245"/>
    </source>
</evidence>
<proteinExistence type="predicted"/>
<feature type="domain" description="Fungal-type protein kinase" evidence="2">
    <location>
        <begin position="14"/>
        <end position="105"/>
    </location>
</feature>
<name>A0A4S8LWW8_DENBC</name>
<dbReference type="InterPro" id="IPR011009">
    <property type="entry name" value="Kinase-like_dom_sf"/>
</dbReference>
<organism evidence="3 4">
    <name type="scientific">Dendrothele bispora (strain CBS 962.96)</name>
    <dbReference type="NCBI Taxonomy" id="1314807"/>
    <lineage>
        <taxon>Eukaryota</taxon>
        <taxon>Fungi</taxon>
        <taxon>Dikarya</taxon>
        <taxon>Basidiomycota</taxon>
        <taxon>Agaricomycotina</taxon>
        <taxon>Agaricomycetes</taxon>
        <taxon>Agaricomycetidae</taxon>
        <taxon>Agaricales</taxon>
        <taxon>Agaricales incertae sedis</taxon>
        <taxon>Dendrothele</taxon>
    </lineage>
</organism>
<dbReference type="InterPro" id="IPR040976">
    <property type="entry name" value="Pkinase_fungal"/>
</dbReference>
<dbReference type="Pfam" id="PF17667">
    <property type="entry name" value="Pkinase_fungal"/>
    <property type="match status" value="1"/>
</dbReference>